<evidence type="ECO:0000256" key="16">
    <source>
        <dbReference type="ARBA" id="ARBA00022840"/>
    </source>
</evidence>
<protein>
    <recommendedName>
        <fullName evidence="6">Oxygen sensor histidine kinase NreB</fullName>
        <ecNumber evidence="5">2.7.13.3</ecNumber>
    </recommendedName>
    <alternativeName>
        <fullName evidence="23">Nitrogen regulation protein B</fullName>
    </alternativeName>
</protein>
<dbReference type="GO" id="GO:0000155">
    <property type="term" value="F:phosphorelay sensor kinase activity"/>
    <property type="evidence" value="ECO:0007669"/>
    <property type="project" value="InterPro"/>
</dbReference>
<evidence type="ECO:0000256" key="8">
    <source>
        <dbReference type="ARBA" id="ARBA00022485"/>
    </source>
</evidence>
<evidence type="ECO:0000256" key="6">
    <source>
        <dbReference type="ARBA" id="ARBA00017322"/>
    </source>
</evidence>
<proteinExistence type="predicted"/>
<name>A0A2T0X9A9_9RHOB</name>
<keyword evidence="17 24" id="KW-1133">Transmembrane helix</keyword>
<dbReference type="InterPro" id="IPR050482">
    <property type="entry name" value="Sensor_HK_TwoCompSys"/>
</dbReference>
<reference evidence="26 27" key="1">
    <citation type="submission" date="2018-03" db="EMBL/GenBank/DDBJ databases">
        <title>Genomic Encyclopedia of Archaeal and Bacterial Type Strains, Phase II (KMG-II): from individual species to whole genera.</title>
        <authorList>
            <person name="Goeker M."/>
        </authorList>
    </citation>
    <scope>NUCLEOTIDE SEQUENCE [LARGE SCALE GENOMIC DNA]</scope>
    <source>
        <strain evidence="26 27">DSM 29318</strain>
    </source>
</reference>
<comment type="catalytic activity">
    <reaction evidence="1">
        <text>ATP + protein L-histidine = ADP + protein N-phospho-L-histidine.</text>
        <dbReference type="EC" id="2.7.13.3"/>
    </reaction>
</comment>
<dbReference type="GO" id="GO:0005737">
    <property type="term" value="C:cytoplasm"/>
    <property type="evidence" value="ECO:0007669"/>
    <property type="project" value="UniProtKB-SubCell"/>
</dbReference>
<evidence type="ECO:0000256" key="24">
    <source>
        <dbReference type="SAM" id="Phobius"/>
    </source>
</evidence>
<organism evidence="26 27">
    <name type="scientific">Hasllibacter halocynthiae</name>
    <dbReference type="NCBI Taxonomy" id="595589"/>
    <lineage>
        <taxon>Bacteria</taxon>
        <taxon>Pseudomonadati</taxon>
        <taxon>Pseudomonadota</taxon>
        <taxon>Alphaproteobacteria</taxon>
        <taxon>Rhodobacterales</taxon>
        <taxon>Roseobacteraceae</taxon>
        <taxon>Hasllibacter</taxon>
    </lineage>
</organism>
<dbReference type="EMBL" id="PVTT01000001">
    <property type="protein sequence ID" value="PRY95495.1"/>
    <property type="molecule type" value="Genomic_DNA"/>
</dbReference>
<evidence type="ECO:0000256" key="22">
    <source>
        <dbReference type="ARBA" id="ARBA00024827"/>
    </source>
</evidence>
<dbReference type="CDD" id="cd18774">
    <property type="entry name" value="PDC2_HK_sensor"/>
    <property type="match status" value="1"/>
</dbReference>
<keyword evidence="16" id="KW-0067">ATP-binding</keyword>
<comment type="subcellular location">
    <subcellularLocation>
        <location evidence="4">Cell membrane</location>
        <topology evidence="4">Multi-pass membrane protein</topology>
    </subcellularLocation>
    <subcellularLocation>
        <location evidence="3">Cytoplasm</location>
    </subcellularLocation>
</comment>
<keyword evidence="19" id="KW-0902">Two-component regulatory system</keyword>
<comment type="caution">
    <text evidence="26">The sequence shown here is derived from an EMBL/GenBank/DDBJ whole genome shotgun (WGS) entry which is preliminary data.</text>
</comment>
<evidence type="ECO:0000256" key="12">
    <source>
        <dbReference type="ARBA" id="ARBA00022692"/>
    </source>
</evidence>
<evidence type="ECO:0000256" key="9">
    <source>
        <dbReference type="ARBA" id="ARBA00022490"/>
    </source>
</evidence>
<dbReference type="Gene3D" id="3.30.450.20">
    <property type="entry name" value="PAS domain"/>
    <property type="match status" value="1"/>
</dbReference>
<accession>A0A2T0X9A9</accession>
<keyword evidence="8" id="KW-0004">4Fe-4S</keyword>
<comment type="cofactor">
    <cofactor evidence="2">
        <name>[4Fe-4S] cluster</name>
        <dbReference type="ChEBI" id="CHEBI:49883"/>
    </cofactor>
</comment>
<evidence type="ECO:0000256" key="2">
    <source>
        <dbReference type="ARBA" id="ARBA00001966"/>
    </source>
</evidence>
<dbReference type="InterPro" id="IPR011712">
    <property type="entry name" value="Sig_transdc_His_kin_sub3_dim/P"/>
</dbReference>
<keyword evidence="9" id="KW-0963">Cytoplasm</keyword>
<dbReference type="CDD" id="cd16917">
    <property type="entry name" value="HATPase_UhpB-NarQ-NarX-like"/>
    <property type="match status" value="1"/>
</dbReference>
<dbReference type="Pfam" id="PF02518">
    <property type="entry name" value="HATPase_c"/>
    <property type="match status" value="1"/>
</dbReference>
<dbReference type="AlphaFoldDB" id="A0A2T0X9A9"/>
<evidence type="ECO:0000256" key="13">
    <source>
        <dbReference type="ARBA" id="ARBA00022723"/>
    </source>
</evidence>
<dbReference type="PIRSF" id="PIRSF037314">
    <property type="entry name" value="STHK_MctS"/>
    <property type="match status" value="1"/>
</dbReference>
<dbReference type="InterPro" id="IPR003594">
    <property type="entry name" value="HATPase_dom"/>
</dbReference>
<evidence type="ECO:0000256" key="18">
    <source>
        <dbReference type="ARBA" id="ARBA00023004"/>
    </source>
</evidence>
<keyword evidence="18" id="KW-0408">Iron</keyword>
<comment type="function">
    <text evidence="22">Member of the two-component regulatory system NreB/NreC involved in the control of dissimilatory nitrate/nitrite reduction in response to oxygen. NreB functions as a direct oxygen sensor histidine kinase which is autophosphorylated, in the absence of oxygen, probably at the conserved histidine residue, and transfers its phosphate group probably to a conserved aspartate residue of NreC. NreB/NreC activates the expression of the nitrate (narGHJI) and nitrite (nir) reductase operons, as well as the putative nitrate transporter gene narT.</text>
</comment>
<keyword evidence="7" id="KW-1003">Cell membrane</keyword>
<gene>
    <name evidence="26" type="ORF">BCF33_1116</name>
</gene>
<feature type="transmembrane region" description="Helical" evidence="24">
    <location>
        <begin position="20"/>
        <end position="39"/>
    </location>
</feature>
<dbReference type="PANTHER" id="PTHR24421">
    <property type="entry name" value="NITRATE/NITRITE SENSOR PROTEIN NARX-RELATED"/>
    <property type="match status" value="1"/>
</dbReference>
<dbReference type="PROSITE" id="PS50109">
    <property type="entry name" value="HIS_KIN"/>
    <property type="match status" value="1"/>
</dbReference>
<evidence type="ECO:0000256" key="4">
    <source>
        <dbReference type="ARBA" id="ARBA00004651"/>
    </source>
</evidence>
<dbReference type="InterPro" id="IPR005467">
    <property type="entry name" value="His_kinase_dom"/>
</dbReference>
<dbReference type="InterPro" id="IPR017171">
    <property type="entry name" value="Sig_transdc_His_kinase_MctS"/>
</dbReference>
<dbReference type="Proteomes" id="UP000238801">
    <property type="component" value="Unassembled WGS sequence"/>
</dbReference>
<dbReference type="Gene3D" id="1.20.5.1930">
    <property type="match status" value="1"/>
</dbReference>
<evidence type="ECO:0000256" key="1">
    <source>
        <dbReference type="ARBA" id="ARBA00000085"/>
    </source>
</evidence>
<evidence type="ECO:0000256" key="15">
    <source>
        <dbReference type="ARBA" id="ARBA00022777"/>
    </source>
</evidence>
<evidence type="ECO:0000256" key="5">
    <source>
        <dbReference type="ARBA" id="ARBA00012438"/>
    </source>
</evidence>
<dbReference type="PRINTS" id="PR00344">
    <property type="entry name" value="BCTRLSENSOR"/>
</dbReference>
<evidence type="ECO:0000256" key="23">
    <source>
        <dbReference type="ARBA" id="ARBA00030800"/>
    </source>
</evidence>
<evidence type="ECO:0000256" key="11">
    <source>
        <dbReference type="ARBA" id="ARBA00022679"/>
    </source>
</evidence>
<keyword evidence="15 26" id="KW-0418">Kinase</keyword>
<keyword evidence="21 24" id="KW-0472">Membrane</keyword>
<dbReference type="GO" id="GO:0046983">
    <property type="term" value="F:protein dimerization activity"/>
    <property type="evidence" value="ECO:0007669"/>
    <property type="project" value="InterPro"/>
</dbReference>
<dbReference type="InterPro" id="IPR004358">
    <property type="entry name" value="Sig_transdc_His_kin-like_C"/>
</dbReference>
<feature type="domain" description="Histidine kinase" evidence="25">
    <location>
        <begin position="265"/>
        <end position="462"/>
    </location>
</feature>
<dbReference type="Pfam" id="PF07730">
    <property type="entry name" value="HisKA_3"/>
    <property type="match status" value="1"/>
</dbReference>
<evidence type="ECO:0000256" key="21">
    <source>
        <dbReference type="ARBA" id="ARBA00023136"/>
    </source>
</evidence>
<keyword evidence="14" id="KW-0547">Nucleotide-binding</keyword>
<dbReference type="GO" id="GO:0051539">
    <property type="term" value="F:4 iron, 4 sulfur cluster binding"/>
    <property type="evidence" value="ECO:0007669"/>
    <property type="project" value="UniProtKB-KW"/>
</dbReference>
<evidence type="ECO:0000256" key="3">
    <source>
        <dbReference type="ARBA" id="ARBA00004496"/>
    </source>
</evidence>
<keyword evidence="11" id="KW-0808">Transferase</keyword>
<dbReference type="InterPro" id="IPR036890">
    <property type="entry name" value="HATPase_C_sf"/>
</dbReference>
<evidence type="ECO:0000259" key="25">
    <source>
        <dbReference type="PROSITE" id="PS50109"/>
    </source>
</evidence>
<evidence type="ECO:0000256" key="10">
    <source>
        <dbReference type="ARBA" id="ARBA00022553"/>
    </source>
</evidence>
<keyword evidence="27" id="KW-1185">Reference proteome</keyword>
<evidence type="ECO:0000256" key="7">
    <source>
        <dbReference type="ARBA" id="ARBA00022475"/>
    </source>
</evidence>
<dbReference type="Pfam" id="PF17200">
    <property type="entry name" value="sCache_2"/>
    <property type="match status" value="1"/>
</dbReference>
<dbReference type="GO" id="GO:0005524">
    <property type="term" value="F:ATP binding"/>
    <property type="evidence" value="ECO:0007669"/>
    <property type="project" value="UniProtKB-KW"/>
</dbReference>
<keyword evidence="12 24" id="KW-0812">Transmembrane</keyword>
<evidence type="ECO:0000256" key="19">
    <source>
        <dbReference type="ARBA" id="ARBA00023012"/>
    </source>
</evidence>
<evidence type="ECO:0000313" key="26">
    <source>
        <dbReference type="EMBL" id="PRY95495.1"/>
    </source>
</evidence>
<evidence type="ECO:0000256" key="17">
    <source>
        <dbReference type="ARBA" id="ARBA00022989"/>
    </source>
</evidence>
<feature type="transmembrane region" description="Helical" evidence="24">
    <location>
        <begin position="215"/>
        <end position="238"/>
    </location>
</feature>
<dbReference type="SMART" id="SM01049">
    <property type="entry name" value="Cache_2"/>
    <property type="match status" value="1"/>
</dbReference>
<keyword evidence="13" id="KW-0479">Metal-binding</keyword>
<keyword evidence="10" id="KW-0597">Phosphoprotein</keyword>
<sequence>MPALPRPFPGLRLGYAGKLALAAALPLALAVGGIGWLVLQQSRTAAAREIAALEDQLTAAKREELRNYAALARGAISAIHGPAAFDDEDAKARALQILSAMTYGRDGYFFVFDYDGTALAAPRRTELIGRRWHDLTDTEGTSVTAQLIDLAREGGGYHSFLWQRPSTGEEGRVISYVIGLQDWRWAIGTGIFVDDILAAAAAARTEAQARVRETFLWIGAIAALALGAVFATGLALAMRERRRAEAARRALTGRIVDAQEEERTRVARELHDSISQMLVGVRYALDLARRRLDRGDPRAAGSLRDGIAGLGRATQEVRRISRDLRPGALDDLGLGPALKSLLEEFGARTGTQVAFETVVFRNRLSEEARVALYRIAQEALTNIERHSGARRVAMKLHGTRRGAVLRIEDDGRGLAAARSAEGRATGLGLRNMRERAERLGGTLAAGSRGRGTTVEAVLPLRHILPAAAPSAEGLPVAAE</sequence>
<dbReference type="Gene3D" id="3.30.565.10">
    <property type="entry name" value="Histidine kinase-like ATPase, C-terminal domain"/>
    <property type="match status" value="1"/>
</dbReference>
<dbReference type="GO" id="GO:0046872">
    <property type="term" value="F:metal ion binding"/>
    <property type="evidence" value="ECO:0007669"/>
    <property type="project" value="UniProtKB-KW"/>
</dbReference>
<dbReference type="GO" id="GO:0005886">
    <property type="term" value="C:plasma membrane"/>
    <property type="evidence" value="ECO:0007669"/>
    <property type="project" value="UniProtKB-SubCell"/>
</dbReference>
<evidence type="ECO:0000313" key="27">
    <source>
        <dbReference type="Proteomes" id="UP000238801"/>
    </source>
</evidence>
<keyword evidence="20" id="KW-0411">Iron-sulfur</keyword>
<dbReference type="SMART" id="SM00387">
    <property type="entry name" value="HATPase_c"/>
    <property type="match status" value="1"/>
</dbReference>
<dbReference type="EC" id="2.7.13.3" evidence="5"/>
<dbReference type="SUPFAM" id="SSF55874">
    <property type="entry name" value="ATPase domain of HSP90 chaperone/DNA topoisomerase II/histidine kinase"/>
    <property type="match status" value="1"/>
</dbReference>
<dbReference type="InterPro" id="IPR033480">
    <property type="entry name" value="sCache_2"/>
</dbReference>
<evidence type="ECO:0000256" key="14">
    <source>
        <dbReference type="ARBA" id="ARBA00022741"/>
    </source>
</evidence>
<evidence type="ECO:0000256" key="20">
    <source>
        <dbReference type="ARBA" id="ARBA00023014"/>
    </source>
</evidence>
<dbReference type="PANTHER" id="PTHR24421:SF10">
    <property type="entry name" value="NITRATE_NITRITE SENSOR PROTEIN NARQ"/>
    <property type="match status" value="1"/>
</dbReference>